<dbReference type="SUPFAM" id="SSF54427">
    <property type="entry name" value="NTF2-like"/>
    <property type="match status" value="1"/>
</dbReference>
<name>A7RF52_NEMVE</name>
<evidence type="ECO:0000256" key="4">
    <source>
        <dbReference type="ARBA" id="ARBA00022553"/>
    </source>
</evidence>
<dbReference type="SUPFAM" id="SSF56112">
    <property type="entry name" value="Protein kinase-like (PK-like)"/>
    <property type="match status" value="1"/>
</dbReference>
<dbReference type="Gene3D" id="3.30.200.20">
    <property type="entry name" value="Phosphorylase Kinase, domain 1"/>
    <property type="match status" value="1"/>
</dbReference>
<dbReference type="SMART" id="SM00220">
    <property type="entry name" value="S_TKc"/>
    <property type="match status" value="1"/>
</dbReference>
<accession>A7RF52</accession>
<evidence type="ECO:0000256" key="12">
    <source>
        <dbReference type="PROSITE-ProRule" id="PRU10141"/>
    </source>
</evidence>
<dbReference type="Gene3D" id="1.10.510.10">
    <property type="entry name" value="Transferase(Phosphotransferase) domain 1"/>
    <property type="match status" value="1"/>
</dbReference>
<gene>
    <name evidence="15" type="ORF">NEMVEDRAFT_v1g157808</name>
</gene>
<organism evidence="15 16">
    <name type="scientific">Nematostella vectensis</name>
    <name type="common">Starlet sea anemone</name>
    <dbReference type="NCBI Taxonomy" id="45351"/>
    <lineage>
        <taxon>Eukaryota</taxon>
        <taxon>Metazoa</taxon>
        <taxon>Cnidaria</taxon>
        <taxon>Anthozoa</taxon>
        <taxon>Hexacorallia</taxon>
        <taxon>Actiniaria</taxon>
        <taxon>Edwardsiidae</taxon>
        <taxon>Nematostella</taxon>
    </lineage>
</organism>
<dbReference type="InterPro" id="IPR013543">
    <property type="entry name" value="Ca/CaM-dep_prot_kinase-assoc"/>
</dbReference>
<dbReference type="SMR" id="A7RF52"/>
<dbReference type="InterPro" id="IPR032710">
    <property type="entry name" value="NTF2-like_dom_sf"/>
</dbReference>
<dbReference type="HOGENOM" id="CLU_000288_71_0_1"/>
<dbReference type="CDD" id="cd14086">
    <property type="entry name" value="STKc_CaMKII"/>
    <property type="match status" value="1"/>
</dbReference>
<evidence type="ECO:0007829" key="17">
    <source>
        <dbReference type="PDB" id="5IG5"/>
    </source>
</evidence>
<dbReference type="OrthoDB" id="336747at2759"/>
<dbReference type="Pfam" id="PF00069">
    <property type="entry name" value="Pkinase"/>
    <property type="match status" value="1"/>
</dbReference>
<dbReference type="PDBsum" id="5IG5"/>
<dbReference type="OMA" id="QSVQHCH"/>
<dbReference type="InterPro" id="IPR000719">
    <property type="entry name" value="Prot_kinase_dom"/>
</dbReference>
<dbReference type="EvolutionaryTrace" id="A7RF52"/>
<comment type="similarity">
    <text evidence="1">Belongs to the protein kinase superfamily. CAMK Ser/Thr protein kinase family. CaMK subfamily.</text>
</comment>
<dbReference type="GO" id="GO:1903076">
    <property type="term" value="P:regulation of protein localization to plasma membrane"/>
    <property type="evidence" value="ECO:0000318"/>
    <property type="project" value="GO_Central"/>
</dbReference>
<dbReference type="eggNOG" id="KOG0033">
    <property type="taxonomic scope" value="Eukaryota"/>
</dbReference>
<comment type="catalytic activity">
    <reaction evidence="10">
        <text>L-threonyl-[protein] + ATP = O-phospho-L-threonyl-[protein] + ADP + H(+)</text>
        <dbReference type="Rhea" id="RHEA:46608"/>
        <dbReference type="Rhea" id="RHEA-COMP:11060"/>
        <dbReference type="Rhea" id="RHEA-COMP:11605"/>
        <dbReference type="ChEBI" id="CHEBI:15378"/>
        <dbReference type="ChEBI" id="CHEBI:30013"/>
        <dbReference type="ChEBI" id="CHEBI:30616"/>
        <dbReference type="ChEBI" id="CHEBI:61977"/>
        <dbReference type="ChEBI" id="CHEBI:456216"/>
        <dbReference type="EC" id="2.7.11.17"/>
    </reaction>
</comment>
<dbReference type="InterPro" id="IPR017441">
    <property type="entry name" value="Protein_kinase_ATP_BS"/>
</dbReference>
<evidence type="ECO:0000256" key="3">
    <source>
        <dbReference type="ARBA" id="ARBA00022527"/>
    </source>
</evidence>
<dbReference type="InterPro" id="IPR008271">
    <property type="entry name" value="Ser/Thr_kinase_AS"/>
</dbReference>
<reference evidence="15 16" key="1">
    <citation type="journal article" date="2007" name="Science">
        <title>Sea anemone genome reveals ancestral eumetazoan gene repertoire and genomic organization.</title>
        <authorList>
            <person name="Putnam N.H."/>
            <person name="Srivastava M."/>
            <person name="Hellsten U."/>
            <person name="Dirks B."/>
            <person name="Chapman J."/>
            <person name="Salamov A."/>
            <person name="Terry A."/>
            <person name="Shapiro H."/>
            <person name="Lindquist E."/>
            <person name="Kapitonov V.V."/>
            <person name="Jurka J."/>
            <person name="Genikhovich G."/>
            <person name="Grigoriev I.V."/>
            <person name="Lucas S.M."/>
            <person name="Steele R.E."/>
            <person name="Finnerty J.R."/>
            <person name="Technau U."/>
            <person name="Martindale M.Q."/>
            <person name="Rokhsar D.S."/>
        </authorList>
    </citation>
    <scope>NUCLEOTIDE SEQUENCE [LARGE SCALE GENOMIC DNA]</scope>
    <source>
        <strain evidence="16">CH2 X CH6</strain>
    </source>
</reference>
<dbReference type="GO" id="GO:0005524">
    <property type="term" value="F:ATP binding"/>
    <property type="evidence" value="ECO:0007669"/>
    <property type="project" value="UniProtKB-UniRule"/>
</dbReference>
<evidence type="ECO:0000256" key="2">
    <source>
        <dbReference type="ARBA" id="ARBA00012434"/>
    </source>
</evidence>
<keyword evidence="4" id="KW-0597">Phosphoprotein</keyword>
<evidence type="ECO:0000256" key="8">
    <source>
        <dbReference type="ARBA" id="ARBA00022840"/>
    </source>
</evidence>
<evidence type="ECO:0000313" key="16">
    <source>
        <dbReference type="Proteomes" id="UP000001593"/>
    </source>
</evidence>
<dbReference type="GO" id="GO:0005737">
    <property type="term" value="C:cytoplasm"/>
    <property type="evidence" value="ECO:0000318"/>
    <property type="project" value="GO_Central"/>
</dbReference>
<dbReference type="FunFam" id="3.30.200.20:FF:000051">
    <property type="entry name" value="Peripheral plasma membrane protein CASK isoform B"/>
    <property type="match status" value="1"/>
</dbReference>
<evidence type="ECO:0000256" key="13">
    <source>
        <dbReference type="RuleBase" id="RU000304"/>
    </source>
</evidence>
<evidence type="ECO:0000256" key="5">
    <source>
        <dbReference type="ARBA" id="ARBA00022679"/>
    </source>
</evidence>
<dbReference type="AlphaFoldDB" id="A7RF52"/>
<dbReference type="EC" id="2.7.11.17" evidence="2"/>
<evidence type="ECO:0000256" key="7">
    <source>
        <dbReference type="ARBA" id="ARBA00022777"/>
    </source>
</evidence>
<sequence>MSCPVIITEGGTFNEKYELKEELGKGAFSTVRKCCHRETKIEYAVKILDTKNMTQRDVHKVEREARICRHLRHPNVVRLHANIMSDGFYFLVFDLVTGGELFEDIVAREYYSEADASHCIQQVLLSVQHCHENGIVHRDLKPENLLLASRERGAMVKLADFGLAIEVDGERLGWYGFAGTPGYLSPEVLKKDPYGKPVDLWACGVILYILLVGYPPFWDEEQQKLYSQIKAGTYDYPSPEWDTVTADAKDLIDKMLTVDAPKRITAAEALKHPWIVNRERIASKVHRQQTLDGLKRFNARRKLRGAIHATILATHNFSSGSRHKKKGSDEDSIATIIEEDTESTKTQREQEIIRLTQQLITSITAKDFDSYSKLVDPKITAFEPEALGNQVEGLEFHKFYFDNLPNKRNTTVNTTILAPHVQMLGEEGACISYVRLTQGIGPDGLPRTTQSEETRVWQKKKGVWLNVHFHRSVSRP</sequence>
<dbReference type="PDB" id="5IG5">
    <property type="method" value="X-ray"/>
    <property type="resolution" value="3.00 A"/>
    <property type="chains" value="A/B/C/D/E/F/G=335-476"/>
</dbReference>
<evidence type="ECO:0000256" key="1">
    <source>
        <dbReference type="ARBA" id="ARBA00005354"/>
    </source>
</evidence>
<dbReference type="PANTHER" id="PTHR24347">
    <property type="entry name" value="SERINE/THREONINE-PROTEIN KINASE"/>
    <property type="match status" value="1"/>
</dbReference>
<dbReference type="Proteomes" id="UP000001593">
    <property type="component" value="Unassembled WGS sequence"/>
</dbReference>
<dbReference type="InterPro" id="IPR011009">
    <property type="entry name" value="Kinase-like_dom_sf"/>
</dbReference>
<dbReference type="PROSITE" id="PS00107">
    <property type="entry name" value="PROTEIN_KINASE_ATP"/>
    <property type="match status" value="1"/>
</dbReference>
<keyword evidence="7" id="KW-0418">Kinase</keyword>
<dbReference type="Gene3D" id="3.10.450.50">
    <property type="match status" value="1"/>
</dbReference>
<dbReference type="EMBL" id="DS469507">
    <property type="protein sequence ID" value="EDO49898.1"/>
    <property type="molecule type" value="Genomic_DNA"/>
</dbReference>
<dbReference type="PROSITE" id="PS00108">
    <property type="entry name" value="PROTEIN_KINASE_ST"/>
    <property type="match status" value="1"/>
</dbReference>
<keyword evidence="8 12" id="KW-0067">ATP-binding</keyword>
<comment type="catalytic activity">
    <reaction evidence="11">
        <text>L-seryl-[protein] + ATP = O-phospho-L-seryl-[protein] + ADP + H(+)</text>
        <dbReference type="Rhea" id="RHEA:17989"/>
        <dbReference type="Rhea" id="RHEA-COMP:9863"/>
        <dbReference type="Rhea" id="RHEA-COMP:11604"/>
        <dbReference type="ChEBI" id="CHEBI:15378"/>
        <dbReference type="ChEBI" id="CHEBI:29999"/>
        <dbReference type="ChEBI" id="CHEBI:30616"/>
        <dbReference type="ChEBI" id="CHEBI:83421"/>
        <dbReference type="ChEBI" id="CHEBI:456216"/>
        <dbReference type="EC" id="2.7.11.17"/>
    </reaction>
</comment>
<dbReference type="InParanoid" id="A7RF52"/>
<evidence type="ECO:0000313" key="15">
    <source>
        <dbReference type="EMBL" id="EDO49898.1"/>
    </source>
</evidence>
<evidence type="ECO:0000256" key="9">
    <source>
        <dbReference type="ARBA" id="ARBA00022860"/>
    </source>
</evidence>
<keyword evidence="3 13" id="KW-0723">Serine/threonine-protein kinase</keyword>
<proteinExistence type="evidence at protein level"/>
<feature type="domain" description="Protein kinase" evidence="14">
    <location>
        <begin position="17"/>
        <end position="275"/>
    </location>
</feature>
<protein>
    <recommendedName>
        <fullName evidence="2">calcium/calmodulin-dependent protein kinase</fullName>
        <ecNumber evidence="2">2.7.11.17</ecNumber>
    </recommendedName>
</protein>
<dbReference type="GO" id="GO:0005516">
    <property type="term" value="F:calmodulin binding"/>
    <property type="evidence" value="ECO:0000318"/>
    <property type="project" value="GO_Central"/>
</dbReference>
<feature type="binding site" evidence="12">
    <location>
        <position position="46"/>
    </location>
    <ligand>
        <name>ATP</name>
        <dbReference type="ChEBI" id="CHEBI:30616"/>
    </ligand>
</feature>
<reference evidence="17" key="2">
    <citation type="journal article" date="2016" name="Elife">
        <title>Molecular mechanism of activation-triggered subunit exchange in Ca(2+)/calmodulin-dependent protein kinase II.</title>
        <authorList>
            <person name="Bhattacharyya M."/>
            <person name="Stratton M.M."/>
            <person name="Going C.C."/>
            <person name="McSpadden E.D."/>
            <person name="Huang Y."/>
            <person name="Susa A.C."/>
            <person name="Elleman A."/>
            <person name="Cao Y.M."/>
            <person name="Pappireddi N."/>
            <person name="Burkhardt P."/>
            <person name="Gee C.L."/>
            <person name="Barros T."/>
            <person name="Schulman H."/>
            <person name="Williams E.R."/>
            <person name="Kuriyan J."/>
        </authorList>
    </citation>
    <scope>X-RAY CRYSTALLOGRAPHY (3.00 ANGSTROMS) OF 335-476</scope>
</reference>
<dbReference type="KEGG" id="nve:5522217"/>
<dbReference type="PhylomeDB" id="A7RF52"/>
<keyword evidence="6 12" id="KW-0547">Nucleotide-binding</keyword>
<keyword evidence="5" id="KW-0808">Transferase</keyword>
<evidence type="ECO:0000256" key="11">
    <source>
        <dbReference type="ARBA" id="ARBA00047430"/>
    </source>
</evidence>
<dbReference type="FunCoup" id="A7RF52">
    <property type="interactions" value="420"/>
</dbReference>
<evidence type="ECO:0000256" key="10">
    <source>
        <dbReference type="ARBA" id="ARBA00047307"/>
    </source>
</evidence>
<dbReference type="GO" id="GO:0043005">
    <property type="term" value="C:neuron projection"/>
    <property type="evidence" value="ECO:0000318"/>
    <property type="project" value="GO_Central"/>
</dbReference>
<evidence type="ECO:0000259" key="14">
    <source>
        <dbReference type="PROSITE" id="PS50011"/>
    </source>
</evidence>
<keyword evidence="16" id="KW-1185">Reference proteome</keyword>
<evidence type="ECO:0000256" key="6">
    <source>
        <dbReference type="ARBA" id="ARBA00022741"/>
    </source>
</evidence>
<keyword evidence="9" id="KW-0112">Calmodulin-binding</keyword>
<dbReference type="GO" id="GO:0004683">
    <property type="term" value="F:calcium/calmodulin-dependent protein kinase activity"/>
    <property type="evidence" value="ECO:0000318"/>
    <property type="project" value="GO_Central"/>
</dbReference>
<dbReference type="FunFam" id="1.10.510.10:FF:000001">
    <property type="entry name" value="Calcium/calmodulin-dependent protein kinase type II subunit delta"/>
    <property type="match status" value="1"/>
</dbReference>
<dbReference type="Pfam" id="PF08332">
    <property type="entry name" value="CaMKII_AD"/>
    <property type="match status" value="1"/>
</dbReference>
<dbReference type="FunFam" id="3.10.450.50:FF:000009">
    <property type="entry name" value="Calcium/calmodulin-dependent protein kinase type II"/>
    <property type="match status" value="1"/>
</dbReference>
<dbReference type="Gene3D" id="6.10.140.620">
    <property type="match status" value="1"/>
</dbReference>
<keyword evidence="17" id="KW-0002">3D-structure</keyword>
<dbReference type="PROSITE" id="PS50011">
    <property type="entry name" value="PROTEIN_KINASE_DOM"/>
    <property type="match status" value="1"/>
</dbReference>
<dbReference type="STRING" id="45351.A7RF52"/>